<dbReference type="Pfam" id="PF01047">
    <property type="entry name" value="MarR"/>
    <property type="match status" value="1"/>
</dbReference>
<protein>
    <submittedName>
        <fullName evidence="5">Transcriptional regulator</fullName>
    </submittedName>
</protein>
<dbReference type="EMBL" id="PUGF01000029">
    <property type="protein sequence ID" value="PRC91105.1"/>
    <property type="molecule type" value="Genomic_DNA"/>
</dbReference>
<dbReference type="PROSITE" id="PS50995">
    <property type="entry name" value="HTH_MARR_2"/>
    <property type="match status" value="1"/>
</dbReference>
<dbReference type="Gene3D" id="1.10.10.10">
    <property type="entry name" value="Winged helix-like DNA-binding domain superfamily/Winged helix DNA-binding domain"/>
    <property type="match status" value="1"/>
</dbReference>
<reference evidence="5 6" key="1">
    <citation type="submission" date="2018-02" db="EMBL/GenBank/DDBJ databases">
        <title>Solimicrobium silvestre gen. nov., sp. nov., isolated from alpine forest soil.</title>
        <authorList>
            <person name="Margesin R."/>
            <person name="Albuquerque L."/>
            <person name="Zhang D.-C."/>
            <person name="Froufe H.J.C."/>
            <person name="Severino R."/>
            <person name="Roxo I."/>
            <person name="Egas C."/>
            <person name="Da Costa M.S."/>
        </authorList>
    </citation>
    <scope>NUCLEOTIDE SEQUENCE [LARGE SCALE GENOMIC DNA]</scope>
    <source>
        <strain evidence="5 6">S20-91</strain>
    </source>
</reference>
<dbReference type="SUPFAM" id="SSF46785">
    <property type="entry name" value="Winged helix' DNA-binding domain"/>
    <property type="match status" value="1"/>
</dbReference>
<keyword evidence="2" id="KW-0238">DNA-binding</keyword>
<dbReference type="AlphaFoldDB" id="A0A2S9GTR8"/>
<evidence type="ECO:0000256" key="3">
    <source>
        <dbReference type="ARBA" id="ARBA00023163"/>
    </source>
</evidence>
<organism evidence="5 6">
    <name type="scientific">Solimicrobium silvestre</name>
    <dbReference type="NCBI Taxonomy" id="2099400"/>
    <lineage>
        <taxon>Bacteria</taxon>
        <taxon>Pseudomonadati</taxon>
        <taxon>Pseudomonadota</taxon>
        <taxon>Betaproteobacteria</taxon>
        <taxon>Burkholderiales</taxon>
        <taxon>Oxalobacteraceae</taxon>
        <taxon>Solimicrobium</taxon>
    </lineage>
</organism>
<comment type="caution">
    <text evidence="5">The sequence shown here is derived from an EMBL/GenBank/DDBJ whole genome shotgun (WGS) entry which is preliminary data.</text>
</comment>
<dbReference type="GO" id="GO:0003677">
    <property type="term" value="F:DNA binding"/>
    <property type="evidence" value="ECO:0007669"/>
    <property type="project" value="UniProtKB-KW"/>
</dbReference>
<evidence type="ECO:0000313" key="6">
    <source>
        <dbReference type="Proteomes" id="UP000237839"/>
    </source>
</evidence>
<dbReference type="PANTHER" id="PTHR42756">
    <property type="entry name" value="TRANSCRIPTIONAL REGULATOR, MARR"/>
    <property type="match status" value="1"/>
</dbReference>
<keyword evidence="6" id="KW-1185">Reference proteome</keyword>
<feature type="domain" description="HTH marR-type" evidence="4">
    <location>
        <begin position="28"/>
        <end position="160"/>
    </location>
</feature>
<evidence type="ECO:0000313" key="5">
    <source>
        <dbReference type="EMBL" id="PRC91105.1"/>
    </source>
</evidence>
<keyword evidence="1" id="KW-0805">Transcription regulation</keyword>
<dbReference type="OrthoDB" id="8911933at2"/>
<keyword evidence="3" id="KW-0804">Transcription</keyword>
<dbReference type="InterPro" id="IPR000835">
    <property type="entry name" value="HTH_MarR-typ"/>
</dbReference>
<accession>A0A2S9GTR8</accession>
<dbReference type="RefSeq" id="WP_105533929.1">
    <property type="nucleotide sequence ID" value="NZ_PUGF01000029.1"/>
</dbReference>
<dbReference type="InterPro" id="IPR036390">
    <property type="entry name" value="WH_DNA-bd_sf"/>
</dbReference>
<dbReference type="SMART" id="SM00347">
    <property type="entry name" value="HTH_MARR"/>
    <property type="match status" value="1"/>
</dbReference>
<sequence>MNKKNSNIQEPSSISATNAPEISDSAARLEILRKLRIIIRAAAKHSSWIDKQCGVNGAQLWIMQELHEAGALRIGELTLKLAVHQTTTSNLVDGLEKRGYVQKMRDPNDQRAVTVTLTAQGSQMLLAAPKPARGLLPEALMQLDRSSLNVLDQGLLGLLESIDILDEELGMLPLPFTM</sequence>
<name>A0A2S9GTR8_9BURK</name>
<dbReference type="GO" id="GO:0003700">
    <property type="term" value="F:DNA-binding transcription factor activity"/>
    <property type="evidence" value="ECO:0007669"/>
    <property type="project" value="InterPro"/>
</dbReference>
<evidence type="ECO:0000259" key="4">
    <source>
        <dbReference type="PROSITE" id="PS50995"/>
    </source>
</evidence>
<dbReference type="Proteomes" id="UP000237839">
    <property type="component" value="Unassembled WGS sequence"/>
</dbReference>
<dbReference type="InterPro" id="IPR036388">
    <property type="entry name" value="WH-like_DNA-bd_sf"/>
</dbReference>
<evidence type="ECO:0000256" key="2">
    <source>
        <dbReference type="ARBA" id="ARBA00023125"/>
    </source>
</evidence>
<gene>
    <name evidence="5" type="ORF">S2091_4201</name>
</gene>
<proteinExistence type="predicted"/>
<evidence type="ECO:0000256" key="1">
    <source>
        <dbReference type="ARBA" id="ARBA00023015"/>
    </source>
</evidence>
<dbReference type="PANTHER" id="PTHR42756:SF1">
    <property type="entry name" value="TRANSCRIPTIONAL REPRESSOR OF EMRAB OPERON"/>
    <property type="match status" value="1"/>
</dbReference>
<dbReference type="PRINTS" id="PR00598">
    <property type="entry name" value="HTHMARR"/>
</dbReference>